<comment type="caution">
    <text evidence="1">The sequence shown here is derived from an EMBL/GenBank/DDBJ whole genome shotgun (WGS) entry which is preliminary data.</text>
</comment>
<dbReference type="Proteomes" id="UP000321110">
    <property type="component" value="Unassembled WGS sequence"/>
</dbReference>
<protein>
    <submittedName>
        <fullName evidence="1">AlpA family transcriptional regulator</fullName>
    </submittedName>
</protein>
<reference evidence="1 2" key="1">
    <citation type="submission" date="2018-09" db="EMBL/GenBank/DDBJ databases">
        <title>Metagenome Assembled Genomes from an Advanced Water Purification Facility.</title>
        <authorList>
            <person name="Stamps B.W."/>
            <person name="Spear J.R."/>
        </authorList>
    </citation>
    <scope>NUCLEOTIDE SEQUENCE [LARGE SCALE GENOMIC DNA]</scope>
    <source>
        <strain evidence="1">Bin_52_1</strain>
    </source>
</reference>
<dbReference type="InterPro" id="IPR009061">
    <property type="entry name" value="DNA-bd_dom_put_sf"/>
</dbReference>
<accession>A0A5C7WAT1</accession>
<dbReference type="AlphaFoldDB" id="A0A5C7WAT1"/>
<dbReference type="SUPFAM" id="SSF46955">
    <property type="entry name" value="Putative DNA-binding domain"/>
    <property type="match status" value="1"/>
</dbReference>
<name>A0A5C7WAT1_AQUAC</name>
<dbReference type="Pfam" id="PF05930">
    <property type="entry name" value="Phage_AlpA"/>
    <property type="match status" value="1"/>
</dbReference>
<dbReference type="PANTHER" id="PTHR36154">
    <property type="entry name" value="DNA-BINDING TRANSCRIPTIONAL ACTIVATOR ALPA"/>
    <property type="match status" value="1"/>
</dbReference>
<organism evidence="1 2">
    <name type="scientific">Aquipseudomonas alcaligenes</name>
    <name type="common">Pseudomonas alcaligenes</name>
    <dbReference type="NCBI Taxonomy" id="43263"/>
    <lineage>
        <taxon>Bacteria</taxon>
        <taxon>Pseudomonadati</taxon>
        <taxon>Pseudomonadota</taxon>
        <taxon>Gammaproteobacteria</taxon>
        <taxon>Pseudomonadales</taxon>
        <taxon>Pseudomonadaceae</taxon>
        <taxon>Aquipseudomonas</taxon>
    </lineage>
</organism>
<dbReference type="InterPro" id="IPR010260">
    <property type="entry name" value="AlpA"/>
</dbReference>
<evidence type="ECO:0000313" key="2">
    <source>
        <dbReference type="Proteomes" id="UP000321110"/>
    </source>
</evidence>
<dbReference type="Gene3D" id="1.10.238.160">
    <property type="match status" value="1"/>
</dbReference>
<dbReference type="EMBL" id="SSFO01000073">
    <property type="protein sequence ID" value="TXI34269.1"/>
    <property type="molecule type" value="Genomic_DNA"/>
</dbReference>
<proteinExistence type="predicted"/>
<dbReference type="PANTHER" id="PTHR36154:SF1">
    <property type="entry name" value="DNA-BINDING TRANSCRIPTIONAL ACTIVATOR ALPA"/>
    <property type="match status" value="1"/>
</dbReference>
<gene>
    <name evidence="1" type="ORF">E6Q69_04490</name>
</gene>
<dbReference type="InterPro" id="IPR052931">
    <property type="entry name" value="Prophage_regulatory_activator"/>
</dbReference>
<sequence>MKVVRLQQVMEMTGLGRSTVYKYISERWFPKPISLGGRSVGWLESEVVEWIMARVSERDIRTGEFDLSCCSLRKSV</sequence>
<evidence type="ECO:0000313" key="1">
    <source>
        <dbReference type="EMBL" id="TXI34269.1"/>
    </source>
</evidence>